<evidence type="ECO:0000256" key="3">
    <source>
        <dbReference type="ARBA" id="ARBA00022475"/>
    </source>
</evidence>
<dbReference type="PANTHER" id="PTHR43820:SF2">
    <property type="entry name" value="ABC TRANSPORTER ATP-BINDING PROTEIN"/>
    <property type="match status" value="1"/>
</dbReference>
<evidence type="ECO:0000256" key="5">
    <source>
        <dbReference type="ARBA" id="ARBA00022840"/>
    </source>
</evidence>
<evidence type="ECO:0000256" key="1">
    <source>
        <dbReference type="ARBA" id="ARBA00005417"/>
    </source>
</evidence>
<sequence>METSAALLEVRDLQAGYGASRVLHGLSLTLHAGETLVVVGRNGVGKTTLVETIIGLTDHHGGDILLDGAPVQALAPHLRNRAGIAWVPQQREVFPSLTVEENLQVVARPGDWTLARVYELFPRLAERRRNHGDELSGGEQQMLALGRALMTNPRVLLLDEPVEGLAPIVVEEMLNAIDRMRATGRMGIVLVEQKYDLALARSERCIVIDHGAVVHTGPSAALLADQALIDRHLGLSH</sequence>
<comment type="caution">
    <text evidence="8">The sequence shown here is derived from an EMBL/GenBank/DDBJ whole genome shotgun (WGS) entry which is preliminary data.</text>
</comment>
<gene>
    <name evidence="8" type="ORF">DES41_10150</name>
</gene>
<name>A0A368Y7S6_9BURK</name>
<evidence type="ECO:0000313" key="9">
    <source>
        <dbReference type="Proteomes" id="UP000252884"/>
    </source>
</evidence>
<reference evidence="8 9" key="1">
    <citation type="submission" date="2018-07" db="EMBL/GenBank/DDBJ databases">
        <title>Genomic Encyclopedia of Type Strains, Phase IV (KMG-IV): sequencing the most valuable type-strain genomes for metagenomic binning, comparative biology and taxonomic classification.</title>
        <authorList>
            <person name="Goeker M."/>
        </authorList>
    </citation>
    <scope>NUCLEOTIDE SEQUENCE [LARGE SCALE GENOMIC DNA]</scope>
    <source>
        <strain evidence="8 9">DSM 21634</strain>
    </source>
</reference>
<organism evidence="8 9">
    <name type="scientific">Pseudorhodoferax soli</name>
    <dbReference type="NCBI Taxonomy" id="545864"/>
    <lineage>
        <taxon>Bacteria</taxon>
        <taxon>Pseudomonadati</taxon>
        <taxon>Pseudomonadota</taxon>
        <taxon>Betaproteobacteria</taxon>
        <taxon>Burkholderiales</taxon>
        <taxon>Comamonadaceae</taxon>
    </lineage>
</organism>
<dbReference type="InterPro" id="IPR052156">
    <property type="entry name" value="BCAA_Transport_ATP-bd_LivF"/>
</dbReference>
<dbReference type="Pfam" id="PF00005">
    <property type="entry name" value="ABC_tran"/>
    <property type="match status" value="1"/>
</dbReference>
<dbReference type="InterPro" id="IPR027417">
    <property type="entry name" value="P-loop_NTPase"/>
</dbReference>
<protein>
    <submittedName>
        <fullName evidence="8">Amino acid/amide ABC transporter ATP-binding protein 2 (HAAT family)</fullName>
    </submittedName>
</protein>
<keyword evidence="6" id="KW-0029">Amino-acid transport</keyword>
<dbReference type="Gene3D" id="3.40.50.300">
    <property type="entry name" value="P-loop containing nucleotide triphosphate hydrolases"/>
    <property type="match status" value="1"/>
</dbReference>
<dbReference type="InterPro" id="IPR003439">
    <property type="entry name" value="ABC_transporter-like_ATP-bd"/>
</dbReference>
<proteinExistence type="inferred from homology"/>
<evidence type="ECO:0000256" key="4">
    <source>
        <dbReference type="ARBA" id="ARBA00022741"/>
    </source>
</evidence>
<dbReference type="Proteomes" id="UP000252884">
    <property type="component" value="Unassembled WGS sequence"/>
</dbReference>
<keyword evidence="9" id="KW-1185">Reference proteome</keyword>
<dbReference type="RefSeq" id="WP_114464857.1">
    <property type="nucleotide sequence ID" value="NZ_QPJK01000001.1"/>
</dbReference>
<dbReference type="GO" id="GO:0005524">
    <property type="term" value="F:ATP binding"/>
    <property type="evidence" value="ECO:0007669"/>
    <property type="project" value="UniProtKB-KW"/>
</dbReference>
<accession>A0A368Y7S6</accession>
<evidence type="ECO:0000256" key="6">
    <source>
        <dbReference type="ARBA" id="ARBA00022970"/>
    </source>
</evidence>
<comment type="similarity">
    <text evidence="1">Belongs to the ABC transporter superfamily.</text>
</comment>
<dbReference type="AlphaFoldDB" id="A0A368Y7S6"/>
<dbReference type="GO" id="GO:0015807">
    <property type="term" value="P:L-amino acid transport"/>
    <property type="evidence" value="ECO:0007669"/>
    <property type="project" value="TreeGrafter"/>
</dbReference>
<keyword evidence="2" id="KW-0813">Transport</keyword>
<dbReference type="SMART" id="SM00382">
    <property type="entry name" value="AAA"/>
    <property type="match status" value="1"/>
</dbReference>
<dbReference type="InterPro" id="IPR003593">
    <property type="entry name" value="AAA+_ATPase"/>
</dbReference>
<feature type="domain" description="ABC transporter" evidence="7">
    <location>
        <begin position="8"/>
        <end position="235"/>
    </location>
</feature>
<dbReference type="PROSITE" id="PS50893">
    <property type="entry name" value="ABC_TRANSPORTER_2"/>
    <property type="match status" value="1"/>
</dbReference>
<keyword evidence="3" id="KW-1003">Cell membrane</keyword>
<dbReference type="OrthoDB" id="8912171at2"/>
<evidence type="ECO:0000256" key="2">
    <source>
        <dbReference type="ARBA" id="ARBA00022448"/>
    </source>
</evidence>
<dbReference type="PANTHER" id="PTHR43820">
    <property type="entry name" value="HIGH-AFFINITY BRANCHED-CHAIN AMINO ACID TRANSPORT ATP-BINDING PROTEIN LIVF"/>
    <property type="match status" value="1"/>
</dbReference>
<dbReference type="GO" id="GO:0016887">
    <property type="term" value="F:ATP hydrolysis activity"/>
    <property type="evidence" value="ECO:0007669"/>
    <property type="project" value="InterPro"/>
</dbReference>
<keyword evidence="4" id="KW-0547">Nucleotide-binding</keyword>
<dbReference type="CDD" id="cd03224">
    <property type="entry name" value="ABC_TM1139_LivF_branched"/>
    <property type="match status" value="1"/>
</dbReference>
<dbReference type="PROSITE" id="PS00211">
    <property type="entry name" value="ABC_TRANSPORTER_1"/>
    <property type="match status" value="1"/>
</dbReference>
<dbReference type="InterPro" id="IPR017871">
    <property type="entry name" value="ABC_transporter-like_CS"/>
</dbReference>
<dbReference type="EMBL" id="QPJK01000001">
    <property type="protein sequence ID" value="RCW75458.1"/>
    <property type="molecule type" value="Genomic_DNA"/>
</dbReference>
<keyword evidence="5 8" id="KW-0067">ATP-binding</keyword>
<dbReference type="SUPFAM" id="SSF52540">
    <property type="entry name" value="P-loop containing nucleoside triphosphate hydrolases"/>
    <property type="match status" value="1"/>
</dbReference>
<dbReference type="GO" id="GO:0015658">
    <property type="term" value="F:branched-chain amino acid transmembrane transporter activity"/>
    <property type="evidence" value="ECO:0007669"/>
    <property type="project" value="TreeGrafter"/>
</dbReference>
<evidence type="ECO:0000313" key="8">
    <source>
        <dbReference type="EMBL" id="RCW75458.1"/>
    </source>
</evidence>
<evidence type="ECO:0000259" key="7">
    <source>
        <dbReference type="PROSITE" id="PS50893"/>
    </source>
</evidence>
<keyword evidence="3" id="KW-0472">Membrane</keyword>